<dbReference type="PANTHER" id="PTHR35089">
    <property type="entry name" value="CHAPERONE PROTEIN SKP"/>
    <property type="match status" value="1"/>
</dbReference>
<dbReference type="OrthoDB" id="5432254at2"/>
<dbReference type="InterPro" id="IPR005632">
    <property type="entry name" value="Chaperone_Skp"/>
</dbReference>
<dbReference type="RefSeq" id="WP_072905107.1">
    <property type="nucleotide sequence ID" value="NZ_FQZT01000001.1"/>
</dbReference>
<dbReference type="STRING" id="1122189.SAMN02745165_00450"/>
<reference evidence="5 6" key="1">
    <citation type="submission" date="2016-11" db="EMBL/GenBank/DDBJ databases">
        <authorList>
            <person name="Jaros S."/>
            <person name="Januszkiewicz K."/>
            <person name="Wedrychowicz H."/>
        </authorList>
    </citation>
    <scope>NUCLEOTIDE SEQUENCE [LARGE SCALE GENOMIC DNA]</scope>
    <source>
        <strain evidence="5 6">DSM 5091</strain>
    </source>
</reference>
<dbReference type="SMART" id="SM00935">
    <property type="entry name" value="OmpH"/>
    <property type="match status" value="1"/>
</dbReference>
<dbReference type="Gene3D" id="3.30.910.20">
    <property type="entry name" value="Skp domain"/>
    <property type="match status" value="1"/>
</dbReference>
<evidence type="ECO:0000256" key="4">
    <source>
        <dbReference type="SAM" id="SignalP"/>
    </source>
</evidence>
<evidence type="ECO:0000256" key="3">
    <source>
        <dbReference type="SAM" id="Coils"/>
    </source>
</evidence>
<comment type="similarity">
    <text evidence="1">Belongs to the Skp family.</text>
</comment>
<feature type="signal peptide" evidence="4">
    <location>
        <begin position="1"/>
        <end position="20"/>
    </location>
</feature>
<dbReference type="Proteomes" id="UP000184171">
    <property type="component" value="Unassembled WGS sequence"/>
</dbReference>
<evidence type="ECO:0000313" key="5">
    <source>
        <dbReference type="EMBL" id="SHI57497.1"/>
    </source>
</evidence>
<feature type="chain" id="PRO_5012386958" evidence="4">
    <location>
        <begin position="21"/>
        <end position="168"/>
    </location>
</feature>
<dbReference type="AlphaFoldDB" id="A0A1M6C8Z0"/>
<accession>A0A1M6C8Z0</accession>
<proteinExistence type="inferred from homology"/>
<name>A0A1M6C8Z0_MALRU</name>
<dbReference type="PANTHER" id="PTHR35089:SF1">
    <property type="entry name" value="CHAPERONE PROTEIN SKP"/>
    <property type="match status" value="1"/>
</dbReference>
<dbReference type="InterPro" id="IPR024930">
    <property type="entry name" value="Skp_dom_sf"/>
</dbReference>
<keyword evidence="6" id="KW-1185">Reference proteome</keyword>
<dbReference type="Pfam" id="PF03938">
    <property type="entry name" value="OmpH"/>
    <property type="match status" value="1"/>
</dbReference>
<gene>
    <name evidence="5" type="ORF">SAMN02745165_00450</name>
</gene>
<dbReference type="GO" id="GO:0051082">
    <property type="term" value="F:unfolded protein binding"/>
    <property type="evidence" value="ECO:0007669"/>
    <property type="project" value="InterPro"/>
</dbReference>
<dbReference type="EMBL" id="FQZT01000001">
    <property type="protein sequence ID" value="SHI57497.1"/>
    <property type="molecule type" value="Genomic_DNA"/>
</dbReference>
<evidence type="ECO:0000313" key="6">
    <source>
        <dbReference type="Proteomes" id="UP000184171"/>
    </source>
</evidence>
<dbReference type="GO" id="GO:0005829">
    <property type="term" value="C:cytosol"/>
    <property type="evidence" value="ECO:0007669"/>
    <property type="project" value="TreeGrafter"/>
</dbReference>
<keyword evidence="3" id="KW-0175">Coiled coil</keyword>
<feature type="coiled-coil region" evidence="3">
    <location>
        <begin position="43"/>
        <end position="103"/>
    </location>
</feature>
<evidence type="ECO:0000256" key="2">
    <source>
        <dbReference type="ARBA" id="ARBA00022729"/>
    </source>
</evidence>
<sequence>MKKIIVALVSLMLFAVPAMAEMKIAYVDLQKALNLSMAGVAAKNEIAAQVKKYEDEFKAKQDDLQKMKDELEKQAVLLSDSAKAQKEREFQQNIKELQRFQKDVKEELQQRDADATKKILNRLFEILQTLGKDGGYQMILEKNEGAVIYADKSVDLTDELIKAFDAAQ</sequence>
<organism evidence="5 6">
    <name type="scientific">Malonomonas rubra DSM 5091</name>
    <dbReference type="NCBI Taxonomy" id="1122189"/>
    <lineage>
        <taxon>Bacteria</taxon>
        <taxon>Pseudomonadati</taxon>
        <taxon>Thermodesulfobacteriota</taxon>
        <taxon>Desulfuromonadia</taxon>
        <taxon>Desulfuromonadales</taxon>
        <taxon>Geopsychrobacteraceae</taxon>
        <taxon>Malonomonas</taxon>
    </lineage>
</organism>
<keyword evidence="2 4" id="KW-0732">Signal</keyword>
<dbReference type="GO" id="GO:0050821">
    <property type="term" value="P:protein stabilization"/>
    <property type="evidence" value="ECO:0007669"/>
    <property type="project" value="TreeGrafter"/>
</dbReference>
<protein>
    <submittedName>
        <fullName evidence="5">Periplasmic chaperone for outer membrane proteins Skp</fullName>
    </submittedName>
</protein>
<evidence type="ECO:0000256" key="1">
    <source>
        <dbReference type="ARBA" id="ARBA00009091"/>
    </source>
</evidence>
<dbReference type="SUPFAM" id="SSF111384">
    <property type="entry name" value="OmpH-like"/>
    <property type="match status" value="1"/>
</dbReference>